<reference evidence="2" key="2">
    <citation type="submission" date="2025-08" db="UniProtKB">
        <authorList>
            <consortium name="Ensembl"/>
        </authorList>
    </citation>
    <scope>IDENTIFICATION</scope>
</reference>
<accession>A0A8I3WXE3</accession>
<dbReference type="Pfam" id="PF14651">
    <property type="entry name" value="Lipocalin_7"/>
    <property type="match status" value="1"/>
</dbReference>
<reference evidence="2 3" key="1">
    <citation type="submission" date="2009-03" db="EMBL/GenBank/DDBJ databases">
        <authorList>
            <person name="Warren W."/>
            <person name="Ye L."/>
            <person name="Minx P."/>
            <person name="Worley K."/>
            <person name="Gibbs R."/>
            <person name="Wilson R.K."/>
        </authorList>
    </citation>
    <scope>NUCLEOTIDE SEQUENCE [LARGE SCALE GENOMIC DNA]</scope>
</reference>
<organism evidence="2 3">
    <name type="scientific">Callithrix jacchus</name>
    <name type="common">White-tufted-ear marmoset</name>
    <name type="synonym">Simia Jacchus</name>
    <dbReference type="NCBI Taxonomy" id="9483"/>
    <lineage>
        <taxon>Eukaryota</taxon>
        <taxon>Metazoa</taxon>
        <taxon>Chordata</taxon>
        <taxon>Craniata</taxon>
        <taxon>Vertebrata</taxon>
        <taxon>Euteleostomi</taxon>
        <taxon>Mammalia</taxon>
        <taxon>Eutheria</taxon>
        <taxon>Euarchontoglires</taxon>
        <taxon>Primates</taxon>
        <taxon>Haplorrhini</taxon>
        <taxon>Platyrrhini</taxon>
        <taxon>Cebidae</taxon>
        <taxon>Callitrichinae</taxon>
        <taxon>Callithrix</taxon>
        <taxon>Callithrix</taxon>
    </lineage>
</organism>
<dbReference type="PANTHER" id="PTHR11955">
    <property type="entry name" value="FATTY ACID BINDING PROTEIN"/>
    <property type="match status" value="1"/>
</dbReference>
<dbReference type="AlphaFoldDB" id="A0A8I3WXE3"/>
<dbReference type="SUPFAM" id="SSF50814">
    <property type="entry name" value="Lipocalins"/>
    <property type="match status" value="1"/>
</dbReference>
<evidence type="ECO:0000313" key="3">
    <source>
        <dbReference type="Proteomes" id="UP000008225"/>
    </source>
</evidence>
<dbReference type="Ensembl" id="ENSCJAT00000117946.1">
    <property type="protein sequence ID" value="ENSCJAP00000092572.1"/>
    <property type="gene ID" value="ENSCJAG00000019114.5"/>
</dbReference>
<protein>
    <recommendedName>
        <fullName evidence="4">Fatty acid binding protein 6</fullName>
    </recommendedName>
</protein>
<evidence type="ECO:0008006" key="4">
    <source>
        <dbReference type="Google" id="ProtNLM"/>
    </source>
</evidence>
<dbReference type="InterPro" id="IPR031259">
    <property type="entry name" value="ILBP"/>
</dbReference>
<dbReference type="GO" id="GO:0008289">
    <property type="term" value="F:lipid binding"/>
    <property type="evidence" value="ECO:0007669"/>
    <property type="project" value="InterPro"/>
</dbReference>
<sequence>MCQELHNTLTWNIILGTALWDGPYYPHLVDEYTEAQRDSDLPQPHGSQDILSVSGISSNAIEKARNFKIVTEVQQDGQDFTWSQHYAGGHTMTNKFTVGKESEIQTMGGKKFKATVQMEGGKLVVNFPNYHQTSEIVGDKLVEVSVLLVPGMMIGHLSSSWLQPLRDRPLGSWLYQHFPCTRLYAECWMHVMSFDLQNNPMKWGF</sequence>
<reference evidence="2" key="3">
    <citation type="submission" date="2025-09" db="UniProtKB">
        <authorList>
            <consortium name="Ensembl"/>
        </authorList>
    </citation>
    <scope>IDENTIFICATION</scope>
</reference>
<dbReference type="GeneTree" id="ENSGT00940000157139"/>
<dbReference type="InterPro" id="IPR012674">
    <property type="entry name" value="Calycin"/>
</dbReference>
<evidence type="ECO:0000313" key="2">
    <source>
        <dbReference type="Ensembl" id="ENSCJAP00000092572.1"/>
    </source>
</evidence>
<evidence type="ECO:0000256" key="1">
    <source>
        <dbReference type="ARBA" id="ARBA00008390"/>
    </source>
</evidence>
<proteinExistence type="inferred from homology"/>
<comment type="similarity">
    <text evidence="1">Belongs to the calycin superfamily. Fatty-acid binding protein (FABP) family.</text>
</comment>
<name>A0A8I3WXE3_CALJA</name>
<dbReference type="Gene3D" id="2.40.128.20">
    <property type="match status" value="1"/>
</dbReference>
<dbReference type="Proteomes" id="UP000008225">
    <property type="component" value="Chromosome 2"/>
</dbReference>
<keyword evidence="3" id="KW-1185">Reference proteome</keyword>